<keyword evidence="2" id="KW-0808">Transferase</keyword>
<dbReference type="Gene3D" id="3.40.630.30">
    <property type="match status" value="1"/>
</dbReference>
<reference evidence="2 3" key="1">
    <citation type="submission" date="2019-11" db="EMBL/GenBank/DDBJ databases">
        <title>Whole genome sequence of Haloferax sp. MBLA0078.</title>
        <authorList>
            <person name="Seo M.-J."/>
            <person name="Cho E.-S."/>
        </authorList>
    </citation>
    <scope>NUCLEOTIDE SEQUENCE [LARGE SCALE GENOMIC DNA]</scope>
    <source>
        <strain evidence="2 3">MBLA0078</strain>
    </source>
</reference>
<dbReference type="SUPFAM" id="SSF55729">
    <property type="entry name" value="Acyl-CoA N-acyltransferases (Nat)"/>
    <property type="match status" value="1"/>
</dbReference>
<evidence type="ECO:0000313" key="3">
    <source>
        <dbReference type="Proteomes" id="UP000443423"/>
    </source>
</evidence>
<dbReference type="Pfam" id="PF13480">
    <property type="entry name" value="Acetyltransf_6"/>
    <property type="match status" value="1"/>
</dbReference>
<dbReference type="Proteomes" id="UP000443423">
    <property type="component" value="Unassembled WGS sequence"/>
</dbReference>
<evidence type="ECO:0000259" key="1">
    <source>
        <dbReference type="Pfam" id="PF13480"/>
    </source>
</evidence>
<dbReference type="AlphaFoldDB" id="A0A6A8GD64"/>
<dbReference type="InterPro" id="IPR016181">
    <property type="entry name" value="Acyl_CoA_acyltransferase"/>
</dbReference>
<dbReference type="RefSeq" id="WP_151114100.1">
    <property type="nucleotide sequence ID" value="NZ_WKJQ01000002.1"/>
</dbReference>
<gene>
    <name evidence="2" type="ORF">GJR99_16215</name>
</gene>
<accession>A0A6A8GD64</accession>
<dbReference type="GO" id="GO:0016740">
    <property type="term" value="F:transferase activity"/>
    <property type="evidence" value="ECO:0007669"/>
    <property type="project" value="UniProtKB-KW"/>
</dbReference>
<evidence type="ECO:0000313" key="2">
    <source>
        <dbReference type="EMBL" id="MRW98113.1"/>
    </source>
</evidence>
<dbReference type="OrthoDB" id="140543at2157"/>
<dbReference type="PANTHER" id="PTHR36174">
    <property type="entry name" value="LIPID II:GLYCINE GLYCYLTRANSFERASE"/>
    <property type="match status" value="1"/>
</dbReference>
<keyword evidence="3" id="KW-1185">Reference proteome</keyword>
<dbReference type="InterPro" id="IPR050644">
    <property type="entry name" value="PG_Glycine_Bridge_Synth"/>
</dbReference>
<organism evidence="2 3">
    <name type="scientific">Haloferax marinum</name>
    <dbReference type="NCBI Taxonomy" id="2666143"/>
    <lineage>
        <taxon>Archaea</taxon>
        <taxon>Methanobacteriati</taxon>
        <taxon>Methanobacteriota</taxon>
        <taxon>Stenosarchaea group</taxon>
        <taxon>Halobacteria</taxon>
        <taxon>Halobacteriales</taxon>
        <taxon>Haloferacaceae</taxon>
        <taxon>Haloferax</taxon>
    </lineage>
</organism>
<dbReference type="PANTHER" id="PTHR36174:SF1">
    <property type="entry name" value="LIPID II:GLYCINE GLYCYLTRANSFERASE"/>
    <property type="match status" value="1"/>
</dbReference>
<name>A0A6A8GD64_9EURY</name>
<sequence>MTQLHLEQLTLDEWDDVLPASGVEVFHSAAVLGAIDQQFDGEMRLLGAYKGEQPVALLPTFERKNALGRVIVSPPPSMGIPYIGPVMMPNSPKQSTYEMVNKDFSSLVMDELGVRSNRAFVRIICSPSYVDPRPFDWAGFAVSPSFTYRIDVATQSLDDVQAQFSSSLRKEIRKARGFDDIVVRDEGLEGARLVYDDVISRYNEQDEAFGMPWEFLESVVRDLGDNCRVYVARDPDGEYLSGMVVPFTDDVAYYWLGGARASYGGVSINNLIHWTVLEDITHDDSLASIKSYDLVGANNERLCDYKSKFGGELVPYYTVESAGVGMNIAKRTYQLLNRNGEKVPTK</sequence>
<feature type="domain" description="BioF2-like acetyltransferase" evidence="1">
    <location>
        <begin position="164"/>
        <end position="306"/>
    </location>
</feature>
<dbReference type="InterPro" id="IPR038740">
    <property type="entry name" value="BioF2-like_GNAT_dom"/>
</dbReference>
<comment type="caution">
    <text evidence="2">The sequence shown here is derived from an EMBL/GenBank/DDBJ whole genome shotgun (WGS) entry which is preliminary data.</text>
</comment>
<dbReference type="EMBL" id="WKJQ01000002">
    <property type="protein sequence ID" value="MRW98113.1"/>
    <property type="molecule type" value="Genomic_DNA"/>
</dbReference>
<proteinExistence type="predicted"/>
<protein>
    <submittedName>
        <fullName evidence="2">GNAT family N-acetyltransferase</fullName>
    </submittedName>
</protein>